<proteinExistence type="predicted"/>
<name>A0A249JZI8_9ACTN</name>
<dbReference type="EMBL" id="CP016768">
    <property type="protein sequence ID" value="ASY09939.2"/>
    <property type="molecule type" value="Genomic_DNA"/>
</dbReference>
<dbReference type="InterPro" id="IPR036291">
    <property type="entry name" value="NAD(P)-bd_dom_sf"/>
</dbReference>
<dbReference type="PANTHER" id="PTHR13812:SF19">
    <property type="entry name" value="KETIMINE REDUCTASE MU-CRYSTALLIN"/>
    <property type="match status" value="1"/>
</dbReference>
<dbReference type="PANTHER" id="PTHR13812">
    <property type="entry name" value="KETIMINE REDUCTASE MU-CRYSTALLIN"/>
    <property type="match status" value="1"/>
</dbReference>
<accession>A0A249JZI8</accession>
<evidence type="ECO:0000313" key="1">
    <source>
        <dbReference type="EMBL" id="ASY09939.2"/>
    </source>
</evidence>
<protein>
    <submittedName>
        <fullName evidence="1">Ornithine cyclodeaminase</fullName>
    </submittedName>
</protein>
<dbReference type="Pfam" id="PF02423">
    <property type="entry name" value="OCD_Mu_crystall"/>
    <property type="match status" value="1"/>
</dbReference>
<dbReference type="InterPro" id="IPR023401">
    <property type="entry name" value="ODC_N"/>
</dbReference>
<keyword evidence="2" id="KW-1185">Reference proteome</keyword>
<dbReference type="KEGG" id="abam:B1s21122_02865"/>
<evidence type="ECO:0000313" key="2">
    <source>
        <dbReference type="Proteomes" id="UP000217153"/>
    </source>
</evidence>
<dbReference type="SUPFAM" id="SSF51735">
    <property type="entry name" value="NAD(P)-binding Rossmann-fold domains"/>
    <property type="match status" value="1"/>
</dbReference>
<dbReference type="InterPro" id="IPR003462">
    <property type="entry name" value="ODC_Mu_crystall"/>
</dbReference>
<organism evidence="1 2">
    <name type="scientific">Candidatus Nanopelagicus limnae</name>
    <dbReference type="NCBI Taxonomy" id="1884634"/>
    <lineage>
        <taxon>Bacteria</taxon>
        <taxon>Bacillati</taxon>
        <taxon>Actinomycetota</taxon>
        <taxon>Actinomycetes</taxon>
        <taxon>Candidatus Nanopelagicales</taxon>
        <taxon>Candidatus Nanopelagicaceae</taxon>
        <taxon>Candidatus Nanopelagicus</taxon>
    </lineage>
</organism>
<reference evidence="2" key="1">
    <citation type="submission" date="2016-10" db="EMBL/GenBank/DDBJ databases">
        <title>High microdiversification within the ubiquitous acI lineage of Actinobacteria.</title>
        <authorList>
            <person name="Neuenschwander S.M."/>
            <person name="Salcher M."/>
            <person name="Ghai R."/>
            <person name="Pernthaler J."/>
        </authorList>
    </citation>
    <scope>NUCLEOTIDE SEQUENCE [LARGE SCALE GENOMIC DNA]</scope>
</reference>
<dbReference type="Proteomes" id="UP000217153">
    <property type="component" value="Chromosome"/>
</dbReference>
<sequence>MALAQTPFVSAEQINALCSYEQIIENQRQVFKNFYLNEAVMGPRAILSQGENAQFSYIARASKDGPTIVKFGTVVPSNAGRDIPVVQTTVSVIDAITGSVKLFLDGEAVTKWRTVCASMAAAKELANPVKKIAVIGMGHQGTAHAIAAKHIFKPEQIIGIDKDVKKNESGIDLTQDIKAAYGCDLIFICTNSQDPVINSALNSGSTCISIGSFAPNRLEVSVEALSKADKVFGDDSKTISEQSGSVVKTLENTKRNWDQAQSIGGVYAQKLIGRENKEQVIYYFSVGLGIQDAALAEFILANGKF</sequence>
<dbReference type="OrthoDB" id="4311033at2"/>
<dbReference type="AlphaFoldDB" id="A0A249JZI8"/>
<dbReference type="RefSeq" id="WP_095680595.1">
    <property type="nucleotide sequence ID" value="NZ_CP016768.2"/>
</dbReference>
<dbReference type="Gene3D" id="3.30.1780.10">
    <property type="entry name" value="ornithine cyclodeaminase, domain 1"/>
    <property type="match status" value="1"/>
</dbReference>
<dbReference type="GO" id="GO:0005737">
    <property type="term" value="C:cytoplasm"/>
    <property type="evidence" value="ECO:0007669"/>
    <property type="project" value="TreeGrafter"/>
</dbReference>
<gene>
    <name evidence="1" type="ORF">B1s21122_02865</name>
</gene>
<dbReference type="Gene3D" id="3.40.50.720">
    <property type="entry name" value="NAD(P)-binding Rossmann-like Domain"/>
    <property type="match status" value="1"/>
</dbReference>